<evidence type="ECO:0000313" key="7">
    <source>
        <dbReference type="EMBL" id="MBW7953765.1"/>
    </source>
</evidence>
<feature type="transmembrane region" description="Helical" evidence="6">
    <location>
        <begin position="349"/>
        <end position="367"/>
    </location>
</feature>
<feature type="transmembrane region" description="Helical" evidence="6">
    <location>
        <begin position="5"/>
        <end position="26"/>
    </location>
</feature>
<feature type="transmembrane region" description="Helical" evidence="6">
    <location>
        <begin position="172"/>
        <end position="191"/>
    </location>
</feature>
<dbReference type="InterPro" id="IPR002797">
    <property type="entry name" value="Polysacc_synth"/>
</dbReference>
<dbReference type="AlphaFoldDB" id="A0A952AKB6"/>
<evidence type="ECO:0000256" key="4">
    <source>
        <dbReference type="ARBA" id="ARBA00022989"/>
    </source>
</evidence>
<keyword evidence="2" id="KW-1003">Cell membrane</keyword>
<feature type="transmembrane region" description="Helical" evidence="6">
    <location>
        <begin position="373"/>
        <end position="394"/>
    </location>
</feature>
<feature type="transmembrane region" description="Helical" evidence="6">
    <location>
        <begin position="115"/>
        <end position="134"/>
    </location>
</feature>
<dbReference type="Proteomes" id="UP000781173">
    <property type="component" value="Unassembled WGS sequence"/>
</dbReference>
<reference evidence="7" key="1">
    <citation type="journal article" date="2022" name="ISME J.">
        <title>A general approach to explore prokaryotic protein glycosylation reveals the unique surface layer modulation of an anammox bacterium.</title>
        <authorList>
            <person name="Pabst M."/>
            <person name="Grouzdev D.S."/>
            <person name="Lawson C.E."/>
            <person name="Kleikamp H.B.C."/>
            <person name="de Ram C."/>
            <person name="Louwen R."/>
            <person name="Lin Y.M."/>
            <person name="Lucker S."/>
            <person name="van Loosdrecht M.C.M."/>
            <person name="Laureni M."/>
        </authorList>
    </citation>
    <scope>NUCLEOTIDE SEQUENCE</scope>
    <source>
        <strain evidence="7">BROCD043</strain>
    </source>
</reference>
<dbReference type="GO" id="GO:0005886">
    <property type="term" value="C:plasma membrane"/>
    <property type="evidence" value="ECO:0007669"/>
    <property type="project" value="UniProtKB-SubCell"/>
</dbReference>
<protein>
    <submittedName>
        <fullName evidence="7">Oligosaccharide flippase family protein</fullName>
    </submittedName>
</protein>
<proteinExistence type="predicted"/>
<keyword evidence="4 6" id="KW-1133">Transmembrane helix</keyword>
<feature type="transmembrane region" description="Helical" evidence="6">
    <location>
        <begin position="83"/>
        <end position="103"/>
    </location>
</feature>
<evidence type="ECO:0000313" key="8">
    <source>
        <dbReference type="Proteomes" id="UP000781173"/>
    </source>
</evidence>
<dbReference type="PANTHER" id="PTHR30250:SF11">
    <property type="entry name" value="O-ANTIGEN TRANSPORTER-RELATED"/>
    <property type="match status" value="1"/>
</dbReference>
<name>A0A952AKB6_9BACT</name>
<feature type="transmembrane region" description="Helical" evidence="6">
    <location>
        <begin position="318"/>
        <end position="342"/>
    </location>
</feature>
<dbReference type="Pfam" id="PF01943">
    <property type="entry name" value="Polysacc_synt"/>
    <property type="match status" value="1"/>
</dbReference>
<evidence type="ECO:0000256" key="2">
    <source>
        <dbReference type="ARBA" id="ARBA00022475"/>
    </source>
</evidence>
<organism evidence="7 8">
    <name type="scientific">Candidatus Dojkabacteria bacterium</name>
    <dbReference type="NCBI Taxonomy" id="2099670"/>
    <lineage>
        <taxon>Bacteria</taxon>
        <taxon>Candidatus Dojkabacteria</taxon>
    </lineage>
</organism>
<feature type="transmembrane region" description="Helical" evidence="6">
    <location>
        <begin position="38"/>
        <end position="62"/>
    </location>
</feature>
<dbReference type="PANTHER" id="PTHR30250">
    <property type="entry name" value="PST FAMILY PREDICTED COLANIC ACID TRANSPORTER"/>
    <property type="match status" value="1"/>
</dbReference>
<sequence length="407" mass="44204">MSNKLIQGTLIFTFAAVLTAGLNFLFYTLGRFIGPEDFGVLVSLLSLSFVISIAQTVVFNVVTKVVATHKLSSKQVEQHLLKILLIAQILLAISFILLGTIFLRSYLNISDITPFAMLALLALSSLFLAMYRGILRGSMSFADTAITQIIESVLKLIFAVTAIALGLGINGILFGLAVGSLITLIVAKLLSTRLTVSEKEVDVLEVFSIKSVTAVSIGFIVINLMFIVDGVMARSSLAAYDAGIYGAVITFGKLVFFLAGSISIALFPISASGNGSLKDLKQSLIISSGIGLFATIAFAFLGTFLVQSVFGLEFIEAASYLAMQTVIMTIFVLANNIVLYLISRDYNKINPFLFLSLLMQIGLIHYFGNSIAAVLNIQMVVMSFLFLISVYFLLTFRREQKADQYTK</sequence>
<feature type="transmembrane region" description="Helical" evidence="6">
    <location>
        <begin position="212"/>
        <end position="232"/>
    </location>
</feature>
<accession>A0A952AKB6</accession>
<evidence type="ECO:0000256" key="3">
    <source>
        <dbReference type="ARBA" id="ARBA00022692"/>
    </source>
</evidence>
<comment type="subcellular location">
    <subcellularLocation>
        <location evidence="1">Cell membrane</location>
        <topology evidence="1">Multi-pass membrane protein</topology>
    </subcellularLocation>
</comment>
<comment type="caution">
    <text evidence="7">The sequence shown here is derived from an EMBL/GenBank/DDBJ whole genome shotgun (WGS) entry which is preliminary data.</text>
</comment>
<keyword evidence="5 6" id="KW-0472">Membrane</keyword>
<evidence type="ECO:0000256" key="1">
    <source>
        <dbReference type="ARBA" id="ARBA00004651"/>
    </source>
</evidence>
<dbReference type="InterPro" id="IPR050833">
    <property type="entry name" value="Poly_Biosynth_Transport"/>
</dbReference>
<gene>
    <name evidence="7" type="ORF">H3C67_03175</name>
</gene>
<feature type="transmembrane region" description="Helical" evidence="6">
    <location>
        <begin position="283"/>
        <end position="306"/>
    </location>
</feature>
<feature type="transmembrane region" description="Helical" evidence="6">
    <location>
        <begin position="244"/>
        <end position="271"/>
    </location>
</feature>
<keyword evidence="3 6" id="KW-0812">Transmembrane</keyword>
<evidence type="ECO:0000256" key="6">
    <source>
        <dbReference type="SAM" id="Phobius"/>
    </source>
</evidence>
<evidence type="ECO:0000256" key="5">
    <source>
        <dbReference type="ARBA" id="ARBA00023136"/>
    </source>
</evidence>
<dbReference type="EMBL" id="JACFOF010000006">
    <property type="protein sequence ID" value="MBW7953765.1"/>
    <property type="molecule type" value="Genomic_DNA"/>
</dbReference>